<gene>
    <name evidence="2" type="ORF">EYB53_003120</name>
</gene>
<comment type="caution">
    <text evidence="2">The sequence shown here is derived from an EMBL/GenBank/DDBJ whole genome shotgun (WGS) entry which is preliminary data.</text>
</comment>
<accession>A0ABS4D5J7</accession>
<name>A0ABS4D5J7_9CHLR</name>
<dbReference type="EMBL" id="SIJK02000004">
    <property type="protein sequence ID" value="MBP1464694.1"/>
    <property type="molecule type" value="Genomic_DNA"/>
</dbReference>
<dbReference type="RefSeq" id="WP_135476659.1">
    <property type="nucleotide sequence ID" value="NZ_SIJK02000004.1"/>
</dbReference>
<dbReference type="PROSITE" id="PS51318">
    <property type="entry name" value="TAT"/>
    <property type="match status" value="1"/>
</dbReference>
<organism evidence="2 3">
    <name type="scientific">Candidatus Chloroploca mongolica</name>
    <dbReference type="NCBI Taxonomy" id="2528176"/>
    <lineage>
        <taxon>Bacteria</taxon>
        <taxon>Bacillati</taxon>
        <taxon>Chloroflexota</taxon>
        <taxon>Chloroflexia</taxon>
        <taxon>Chloroflexales</taxon>
        <taxon>Chloroflexineae</taxon>
        <taxon>Oscillochloridaceae</taxon>
        <taxon>Candidatus Chloroploca</taxon>
    </lineage>
</organism>
<reference evidence="2 3" key="1">
    <citation type="submission" date="2021-03" db="EMBL/GenBank/DDBJ databases">
        <authorList>
            <person name="Grouzdev D.S."/>
        </authorList>
    </citation>
    <scope>NUCLEOTIDE SEQUENCE [LARGE SCALE GENOMIC DNA]</scope>
    <source>
        <strain evidence="2 3">M50-1</strain>
    </source>
</reference>
<feature type="chain" id="PRO_5047408289" description="Polysaccharide deacetylase" evidence="1">
    <location>
        <begin position="33"/>
        <end position="453"/>
    </location>
</feature>
<dbReference type="Gene3D" id="3.20.20.370">
    <property type="entry name" value="Glycoside hydrolase/deacetylase"/>
    <property type="match status" value="1"/>
</dbReference>
<dbReference type="PROSITE" id="PS51257">
    <property type="entry name" value="PROKAR_LIPOPROTEIN"/>
    <property type="match status" value="1"/>
</dbReference>
<protein>
    <recommendedName>
        <fullName evidence="4">Polysaccharide deacetylase</fullName>
    </recommendedName>
</protein>
<feature type="signal peptide" evidence="1">
    <location>
        <begin position="1"/>
        <end position="32"/>
    </location>
</feature>
<sequence>MKPTRPGQQSGFLSRRRFLRLAGALAGGSLLAACASRTPASLGDTPFLPRLATWPAGRRAAVAFTFDWETAMGGLVHSRSIGDPNVDQDYLLRARRMREGLATTMAIFAPLAIRATYYATGYNFLRGNREQRQFLGNPIFPWATQANGWTSDRWTTTPWFADDPFGTVESHPEWYFGDLIEPLREAGHTIESHTFSHFHGGLVDPVTWRLDLQTWNNLAAERGVPPARSLAFPWSSSAGMSDASWDELELAGITSVTRLSNQAQYSLWEVDQDGVVLHPRPCWLPGREGRMMACPDFYLTVSRTSLALVQIERAVETGGMIDFWAHTEEVVSAEQIASWQRVATRVANDIRLWVAPLDELATWSAAVAEVRVEADALDAQRGDLHLQLTNPTRTALSGLTLHVPAATQQVFVEDVELETLRGRLSWRMGWWPAAALVTLDLPAETVLRMRIVT</sequence>
<dbReference type="InterPro" id="IPR006311">
    <property type="entry name" value="TAT_signal"/>
</dbReference>
<evidence type="ECO:0000313" key="3">
    <source>
        <dbReference type="Proteomes" id="UP001193081"/>
    </source>
</evidence>
<dbReference type="SUPFAM" id="SSF88713">
    <property type="entry name" value="Glycoside hydrolase/deacetylase"/>
    <property type="match status" value="1"/>
</dbReference>
<evidence type="ECO:0008006" key="4">
    <source>
        <dbReference type="Google" id="ProtNLM"/>
    </source>
</evidence>
<evidence type="ECO:0000256" key="1">
    <source>
        <dbReference type="SAM" id="SignalP"/>
    </source>
</evidence>
<dbReference type="InterPro" id="IPR011330">
    <property type="entry name" value="Glyco_hydro/deAcase_b/a-brl"/>
</dbReference>
<evidence type="ECO:0000313" key="2">
    <source>
        <dbReference type="EMBL" id="MBP1464694.1"/>
    </source>
</evidence>
<keyword evidence="1" id="KW-0732">Signal</keyword>
<keyword evidence="3" id="KW-1185">Reference proteome</keyword>
<proteinExistence type="predicted"/>
<dbReference type="Proteomes" id="UP001193081">
    <property type="component" value="Unassembled WGS sequence"/>
</dbReference>